<protein>
    <submittedName>
        <fullName evidence="9">Na+/H+-dicarboxylate symporter</fullName>
    </submittedName>
</protein>
<dbReference type="EMBL" id="JBEPMO010000009">
    <property type="protein sequence ID" value="MET3732127.1"/>
    <property type="molecule type" value="Genomic_DNA"/>
</dbReference>
<keyword evidence="5" id="KW-0769">Symport</keyword>
<evidence type="ECO:0000256" key="8">
    <source>
        <dbReference type="SAM" id="Phobius"/>
    </source>
</evidence>
<feature type="transmembrane region" description="Helical" evidence="8">
    <location>
        <begin position="27"/>
        <end position="46"/>
    </location>
</feature>
<keyword evidence="2" id="KW-0813">Transport</keyword>
<evidence type="ECO:0000256" key="6">
    <source>
        <dbReference type="ARBA" id="ARBA00022989"/>
    </source>
</evidence>
<feature type="transmembrane region" description="Helical" evidence="8">
    <location>
        <begin position="66"/>
        <end position="88"/>
    </location>
</feature>
<dbReference type="InterPro" id="IPR036458">
    <property type="entry name" value="Na:dicarbo_symporter_sf"/>
</dbReference>
<evidence type="ECO:0000256" key="2">
    <source>
        <dbReference type="ARBA" id="ARBA00022448"/>
    </source>
</evidence>
<evidence type="ECO:0000256" key="4">
    <source>
        <dbReference type="ARBA" id="ARBA00022692"/>
    </source>
</evidence>
<proteinExistence type="predicted"/>
<keyword evidence="7 8" id="KW-0472">Membrane</keyword>
<evidence type="ECO:0000313" key="9">
    <source>
        <dbReference type="EMBL" id="MET3732127.1"/>
    </source>
</evidence>
<keyword evidence="6 8" id="KW-1133">Transmembrane helix</keyword>
<keyword evidence="3" id="KW-1003">Cell membrane</keyword>
<name>A0ABV2LWY2_9FLAO</name>
<feature type="transmembrane region" description="Helical" evidence="8">
    <location>
        <begin position="231"/>
        <end position="249"/>
    </location>
</feature>
<feature type="transmembrane region" description="Helical" evidence="8">
    <location>
        <begin position="185"/>
        <end position="211"/>
    </location>
</feature>
<organism evidence="9 10">
    <name type="scientific">Moheibacter stercoris</name>
    <dbReference type="NCBI Taxonomy" id="1628251"/>
    <lineage>
        <taxon>Bacteria</taxon>
        <taxon>Pseudomonadati</taxon>
        <taxon>Bacteroidota</taxon>
        <taxon>Flavobacteriia</taxon>
        <taxon>Flavobacteriales</taxon>
        <taxon>Weeksellaceae</taxon>
        <taxon>Moheibacter</taxon>
    </lineage>
</organism>
<dbReference type="RefSeq" id="WP_354509043.1">
    <property type="nucleotide sequence ID" value="NZ_JBEPMO010000009.1"/>
</dbReference>
<feature type="transmembrane region" description="Helical" evidence="8">
    <location>
        <begin position="361"/>
        <end position="380"/>
    </location>
</feature>
<dbReference type="PROSITE" id="PS00714">
    <property type="entry name" value="NA_DICARBOXYL_SYMP_2"/>
    <property type="match status" value="1"/>
</dbReference>
<evidence type="ECO:0000256" key="5">
    <source>
        <dbReference type="ARBA" id="ARBA00022847"/>
    </source>
</evidence>
<sequence>MIPTIGGRVFPAKELYEYLQSFVQRRLWLRVLIGMVLGVAFGAYFSTQPSWISQENLDSLVSWISFPGNLFIRIVQMIMIPLMFTSVVQGIAGGDSADHLKKFGPKLLLYYLMTTSSVLILAVILVNILNPGAYMDATSLITPDMAIDPNAVKNTEAQTNLGNIPTMIIDLLPANPLQALVSGDMLSIVIFAVIIGVSLANIPSDTAVPLLKLMYSVQEITMAITRWAMKLTPIAVFGLMCQVTSTVGLETITGLSMFLVTVLIGLLLVVVVYSCILLFVARINIRRFFIDAKDTLLLAFSVASSAAVMPLTLKTAEEKMGINPSVSRFIIPIGVSLNMDGTAVFQAIATIFIAQVYGLELDLITTLIIITTTILASIGTPSAPGAGVIVLGSVLGTIGIPITAIALIIGVDRLLGMFRTSVNVMGDLVTCQVFNRFHEEIKE</sequence>
<reference evidence="9 10" key="1">
    <citation type="submission" date="2024-06" db="EMBL/GenBank/DDBJ databases">
        <title>Genomic Encyclopedia of Type Strains, Phase IV (KMG-IV): sequencing the most valuable type-strain genomes for metagenomic binning, comparative biology and taxonomic classification.</title>
        <authorList>
            <person name="Goeker M."/>
        </authorList>
    </citation>
    <scope>NUCLEOTIDE SEQUENCE [LARGE SCALE GENOMIC DNA]</scope>
    <source>
        <strain evidence="9 10">DSM 29388</strain>
    </source>
</reference>
<feature type="transmembrane region" description="Helical" evidence="8">
    <location>
        <begin position="108"/>
        <end position="129"/>
    </location>
</feature>
<keyword evidence="10" id="KW-1185">Reference proteome</keyword>
<dbReference type="Proteomes" id="UP001549146">
    <property type="component" value="Unassembled WGS sequence"/>
</dbReference>
<dbReference type="PANTHER" id="PTHR42865:SF7">
    <property type="entry name" value="PROTON_GLUTAMATE-ASPARTATE SYMPORTER"/>
    <property type="match status" value="1"/>
</dbReference>
<dbReference type="Gene3D" id="1.10.3860.10">
    <property type="entry name" value="Sodium:dicarboxylate symporter"/>
    <property type="match status" value="1"/>
</dbReference>
<evidence type="ECO:0000256" key="7">
    <source>
        <dbReference type="ARBA" id="ARBA00023136"/>
    </source>
</evidence>
<dbReference type="Pfam" id="PF00375">
    <property type="entry name" value="SDF"/>
    <property type="match status" value="1"/>
</dbReference>
<accession>A0ABV2LWY2</accession>
<dbReference type="InterPro" id="IPR001991">
    <property type="entry name" value="Na-dicarboxylate_symporter"/>
</dbReference>
<feature type="transmembrane region" description="Helical" evidence="8">
    <location>
        <begin position="255"/>
        <end position="283"/>
    </location>
</feature>
<dbReference type="PANTHER" id="PTHR42865">
    <property type="entry name" value="PROTON/GLUTAMATE-ASPARTATE SYMPORTER"/>
    <property type="match status" value="1"/>
</dbReference>
<evidence type="ECO:0000256" key="3">
    <source>
        <dbReference type="ARBA" id="ARBA00022475"/>
    </source>
</evidence>
<feature type="transmembrane region" description="Helical" evidence="8">
    <location>
        <begin position="386"/>
        <end position="411"/>
    </location>
</feature>
<comment type="subcellular location">
    <subcellularLocation>
        <location evidence="1">Cell membrane</location>
        <topology evidence="1">Multi-pass membrane protein</topology>
    </subcellularLocation>
</comment>
<dbReference type="InterPro" id="IPR018107">
    <property type="entry name" value="Na-dicarboxylate_symporter_CS"/>
</dbReference>
<keyword evidence="4 8" id="KW-0812">Transmembrane</keyword>
<comment type="caution">
    <text evidence="9">The sequence shown here is derived from an EMBL/GenBank/DDBJ whole genome shotgun (WGS) entry which is preliminary data.</text>
</comment>
<gene>
    <name evidence="9" type="ORF">ABID46_001714</name>
</gene>
<dbReference type="SUPFAM" id="SSF118215">
    <property type="entry name" value="Proton glutamate symport protein"/>
    <property type="match status" value="1"/>
</dbReference>
<evidence type="ECO:0000313" key="10">
    <source>
        <dbReference type="Proteomes" id="UP001549146"/>
    </source>
</evidence>
<dbReference type="PRINTS" id="PR00173">
    <property type="entry name" value="EDTRNSPORT"/>
</dbReference>
<evidence type="ECO:0000256" key="1">
    <source>
        <dbReference type="ARBA" id="ARBA00004651"/>
    </source>
</evidence>